<dbReference type="AlphaFoldDB" id="A0A2R6XY56"/>
<accession>A0A2R6XY56</accession>
<proteinExistence type="predicted"/>
<organism evidence="1 2">
    <name type="scientific">Candidatus Carbonibacillus altaicus</name>
    <dbReference type="NCBI Taxonomy" id="2163959"/>
    <lineage>
        <taxon>Bacteria</taxon>
        <taxon>Bacillati</taxon>
        <taxon>Bacillota</taxon>
        <taxon>Bacilli</taxon>
        <taxon>Bacillales</taxon>
        <taxon>Candidatus Carbonibacillus</taxon>
    </lineage>
</organism>
<comment type="caution">
    <text evidence="1">The sequence shown here is derived from an EMBL/GenBank/DDBJ whole genome shotgun (WGS) entry which is preliminary data.</text>
</comment>
<name>A0A2R6XY56_9BACL</name>
<dbReference type="EMBL" id="PEBX01000137">
    <property type="protein sequence ID" value="PTQ55332.1"/>
    <property type="molecule type" value="Genomic_DNA"/>
</dbReference>
<gene>
    <name evidence="1" type="ORF">BSOLF_2435</name>
</gene>
<evidence type="ECO:0000313" key="1">
    <source>
        <dbReference type="EMBL" id="PTQ55332.1"/>
    </source>
</evidence>
<reference evidence="2" key="1">
    <citation type="journal article" date="2018" name="Sci. Rep.">
        <title>Lignite coal burning seam in the remote Altai Mountains harbors a hydrogen-driven thermophilic microbial community.</title>
        <authorList>
            <person name="Kadnikov V.V."/>
            <person name="Mardanov A.V."/>
            <person name="Ivasenko D.A."/>
            <person name="Antsiferov D.V."/>
            <person name="Beletsky A.V."/>
            <person name="Karnachuk O.V."/>
            <person name="Ravin N.V."/>
        </authorList>
    </citation>
    <scope>NUCLEOTIDE SEQUENCE [LARGE SCALE GENOMIC DNA]</scope>
</reference>
<sequence length="190" mass="21507">MLGAFGPNQSEIKLYWLKKDGFKQFASYSSEAYYSDRFVTIPYTPDEAILIREHADKMRIFEPYVPRKGIATDYSVEVGFEGNGVLKMAYPHFDIRQSRTDLRPKDLSAFVPGEKLYFPDFTAEWIGLPDSESGGDWYIQRGSTYLSISTAKPYSKDQLLFVIASLVPLEELKLSDGTVLAANNPPPITR</sequence>
<protein>
    <submittedName>
        <fullName evidence="1">Uncharacterized protein</fullName>
    </submittedName>
</protein>
<dbReference type="Proteomes" id="UP000244338">
    <property type="component" value="Unassembled WGS sequence"/>
</dbReference>
<evidence type="ECO:0000313" key="2">
    <source>
        <dbReference type="Proteomes" id="UP000244338"/>
    </source>
</evidence>